<dbReference type="Pfam" id="PF25880">
    <property type="entry name" value="WHD_CHMP7_1st"/>
    <property type="match status" value="1"/>
</dbReference>
<dbReference type="FunFam" id="1.10.287.1060:FF:000007">
    <property type="entry name" value="Charged multivesicular body protein 7"/>
    <property type="match status" value="1"/>
</dbReference>
<keyword evidence="4" id="KW-0813">Transport</keyword>
<comment type="subcellular location">
    <subcellularLocation>
        <location evidence="2">Cytoplasm</location>
    </subcellularLocation>
    <subcellularLocation>
        <location evidence="1">Nucleus envelope</location>
    </subcellularLocation>
</comment>
<keyword evidence="6" id="KW-0653">Protein transport</keyword>
<evidence type="ECO:0000256" key="8">
    <source>
        <dbReference type="ARBA" id="ARBA00023242"/>
    </source>
</evidence>
<feature type="domain" description="CHMP7 winged helix" evidence="15">
    <location>
        <begin position="156"/>
        <end position="224"/>
    </location>
</feature>
<dbReference type="Proteomes" id="UP000694570">
    <property type="component" value="Unplaced"/>
</dbReference>
<evidence type="ECO:0000256" key="5">
    <source>
        <dbReference type="ARBA" id="ARBA00022490"/>
    </source>
</evidence>
<dbReference type="Ensembl" id="ENSSSCT00040064282.1">
    <property type="protein sequence ID" value="ENSSSCP00040027129.1"/>
    <property type="gene ID" value="ENSSSCG00040047620.1"/>
</dbReference>
<feature type="region of interest" description="Disordered" evidence="14">
    <location>
        <begin position="1"/>
        <end position="22"/>
    </location>
</feature>
<sequence length="505" mass="55751">MWSPEREAEAPAGGDSAGLLPPEWEEDEERMSFLFSAFKRSREVNSTDWDSKMGFWAPLVLSHSRRQGVVRLRLRDLQEAFQRKGSVPLGLATVLQDLLRRGELQRESDFMASVDSSWISWGVGVFLLKPLKWTLSNMLGDNKVPAEEVLVAVELLKEKAEEVYRLYQNSPLSSHPVVALSELSALCAGSCPDERTFYLVLLQLQKEKRVTVLEQNGEKIVKFARGPHAKVSPVNDVDVGVYQLMQSEQLLSRKVESLSQEAERYKEEARRACRAGKKQLALRSLKAKQRTEKRIEALHAKLDTVQGILDRIYASQTDQMVATAPCPGAGLVPVASRLVPSTVTLPFGGGLGSFRVWLGSPLPLCSGSLGLSGHGVFNAYQAGVGALKLSMKDVTVEKAESLVDQIQELCDTQDEVSQTLAGGVTNGLDFDSEELEKELDILLQDTTKEPSDLSVNPRRKLYTNIVPNPRISDAELEAELEKLSLSEGGLVPSSKSPKRQLEPTL</sequence>
<dbReference type="Proteomes" id="UP000694722">
    <property type="component" value="Unplaced"/>
</dbReference>
<dbReference type="PANTHER" id="PTHR22761:SF21">
    <property type="entry name" value="CHARGED MULTIVESICULAR BODY PROTEIN 7"/>
    <property type="match status" value="1"/>
</dbReference>
<evidence type="ECO:0000256" key="4">
    <source>
        <dbReference type="ARBA" id="ARBA00022448"/>
    </source>
</evidence>
<feature type="coiled-coil region" evidence="13">
    <location>
        <begin position="248"/>
        <end position="275"/>
    </location>
</feature>
<keyword evidence="5" id="KW-0963">Cytoplasm</keyword>
<dbReference type="PANTHER" id="PTHR22761">
    <property type="entry name" value="CHARGED MULTIVESICULAR BODY PROTEIN"/>
    <property type="match status" value="1"/>
</dbReference>
<evidence type="ECO:0000256" key="7">
    <source>
        <dbReference type="ARBA" id="ARBA00023054"/>
    </source>
</evidence>
<proteinExistence type="inferred from homology"/>
<dbReference type="GO" id="GO:0005635">
    <property type="term" value="C:nuclear envelope"/>
    <property type="evidence" value="ECO:0007669"/>
    <property type="project" value="UniProtKB-SubCell"/>
</dbReference>
<evidence type="ECO:0000256" key="2">
    <source>
        <dbReference type="ARBA" id="ARBA00004496"/>
    </source>
</evidence>
<evidence type="ECO:0000256" key="12">
    <source>
        <dbReference type="ARBA" id="ARBA00063575"/>
    </source>
</evidence>
<protein>
    <recommendedName>
        <fullName evidence="9">Charged multivesicular body protein 7</fullName>
    </recommendedName>
    <alternativeName>
        <fullName evidence="10">Chromatin-modifying protein 7</fullName>
    </alternativeName>
</protein>
<dbReference type="Proteomes" id="UP000694726">
    <property type="component" value="Unplaced"/>
</dbReference>
<dbReference type="Pfam" id="PF25239">
    <property type="entry name" value="WHD_CHMP7"/>
    <property type="match status" value="1"/>
</dbReference>
<evidence type="ECO:0000256" key="9">
    <source>
        <dbReference type="ARBA" id="ARBA00041077"/>
    </source>
</evidence>
<evidence type="ECO:0000259" key="15">
    <source>
        <dbReference type="Pfam" id="PF25239"/>
    </source>
</evidence>
<accession>A0A8D0PRB0</accession>
<evidence type="ECO:0000256" key="10">
    <source>
        <dbReference type="ARBA" id="ARBA00041629"/>
    </source>
</evidence>
<reference evidence="16" key="1">
    <citation type="submission" date="2025-05" db="UniProtKB">
        <authorList>
            <consortium name="Ensembl"/>
        </authorList>
    </citation>
    <scope>IDENTIFICATION</scope>
</reference>
<dbReference type="Ensembl" id="ENSSSCT00015093008.1">
    <property type="protein sequence ID" value="ENSSSCP00015038052.1"/>
    <property type="gene ID" value="ENSSSCG00015069387.1"/>
</dbReference>
<organism evidence="16 17">
    <name type="scientific">Sus scrofa</name>
    <name type="common">Pig</name>
    <dbReference type="NCBI Taxonomy" id="9823"/>
    <lineage>
        <taxon>Eukaryota</taxon>
        <taxon>Metazoa</taxon>
        <taxon>Chordata</taxon>
        <taxon>Craniata</taxon>
        <taxon>Vertebrata</taxon>
        <taxon>Euteleostomi</taxon>
        <taxon>Mammalia</taxon>
        <taxon>Eutheria</taxon>
        <taxon>Laurasiatheria</taxon>
        <taxon>Artiodactyla</taxon>
        <taxon>Suina</taxon>
        <taxon>Suidae</taxon>
        <taxon>Sus</taxon>
    </lineage>
</organism>
<comment type="subunit">
    <text evidence="12">Interacts with CHMP4B, but not with VPS25. Interacts with LEMD2 (via C-terminus).</text>
</comment>
<dbReference type="Proteomes" id="UP000694723">
    <property type="component" value="Unplaced"/>
</dbReference>
<evidence type="ECO:0000256" key="3">
    <source>
        <dbReference type="ARBA" id="ARBA00006190"/>
    </source>
</evidence>
<dbReference type="InterPro" id="IPR057471">
    <property type="entry name" value="CHMP7_WHD"/>
</dbReference>
<dbReference type="GO" id="GO:0015031">
    <property type="term" value="P:protein transport"/>
    <property type="evidence" value="ECO:0007669"/>
    <property type="project" value="UniProtKB-KW"/>
</dbReference>
<evidence type="ECO:0000256" key="1">
    <source>
        <dbReference type="ARBA" id="ARBA00004259"/>
    </source>
</evidence>
<feature type="region of interest" description="Disordered" evidence="14">
    <location>
        <begin position="484"/>
        <end position="505"/>
    </location>
</feature>
<dbReference type="AlphaFoldDB" id="A0A8D0PRB0"/>
<dbReference type="InterPro" id="IPR005024">
    <property type="entry name" value="Snf7_fam"/>
</dbReference>
<comment type="similarity">
    <text evidence="3">Belongs to the SNF7 family.</text>
</comment>
<evidence type="ECO:0000256" key="11">
    <source>
        <dbReference type="ARBA" id="ARBA00057865"/>
    </source>
</evidence>
<evidence type="ECO:0000313" key="16">
    <source>
        <dbReference type="Ensembl" id="ENSSSCP00015038052.1"/>
    </source>
</evidence>
<evidence type="ECO:0000256" key="6">
    <source>
        <dbReference type="ARBA" id="ARBA00022927"/>
    </source>
</evidence>
<evidence type="ECO:0000313" key="17">
    <source>
        <dbReference type="Proteomes" id="UP000694726"/>
    </source>
</evidence>
<keyword evidence="8" id="KW-0539">Nucleus</keyword>
<evidence type="ECO:0000256" key="14">
    <source>
        <dbReference type="SAM" id="MobiDB-lite"/>
    </source>
</evidence>
<evidence type="ECO:0000256" key="13">
    <source>
        <dbReference type="SAM" id="Coils"/>
    </source>
</evidence>
<dbReference type="GO" id="GO:0016192">
    <property type="term" value="P:vesicle-mediated transport"/>
    <property type="evidence" value="ECO:0007669"/>
    <property type="project" value="UniProtKB-ARBA"/>
</dbReference>
<dbReference type="Ensembl" id="ENSSSCT00030081800.1">
    <property type="protein sequence ID" value="ENSSSCP00030037527.1"/>
    <property type="gene ID" value="ENSSSCG00030058586.1"/>
</dbReference>
<dbReference type="Ensembl" id="ENSSSCT00060003278.1">
    <property type="protein sequence ID" value="ENSSSCP00060001062.1"/>
    <property type="gene ID" value="ENSSSCG00060002672.1"/>
</dbReference>
<dbReference type="GO" id="GO:0007034">
    <property type="term" value="P:vacuolar transport"/>
    <property type="evidence" value="ECO:0007669"/>
    <property type="project" value="InterPro"/>
</dbReference>
<dbReference type="GO" id="GO:0005737">
    <property type="term" value="C:cytoplasm"/>
    <property type="evidence" value="ECO:0007669"/>
    <property type="project" value="UniProtKB-SubCell"/>
</dbReference>
<dbReference type="Pfam" id="PF03357">
    <property type="entry name" value="Snf7"/>
    <property type="match status" value="1"/>
</dbReference>
<keyword evidence="7 13" id="KW-0175">Coiled coil</keyword>
<name>A0A8D0PRB0_PIG</name>
<comment type="function">
    <text evidence="11">ESCRT-III-like protein required to recruit the ESCRT-III complex to the nuclear envelope (NE) during late anaphase. Together with SPAST, the ESCRT-III complex promotes NE sealing and mitotic spindle disassembly during late anaphase. Recruited to the reforming NE during anaphase by LEMD2. Plays a role in the endosomal sorting pathway.</text>
</comment>